<dbReference type="Pfam" id="PF13325">
    <property type="entry name" value="MCRS_N"/>
    <property type="match status" value="1"/>
</dbReference>
<dbReference type="STRING" id="59895.A0A118JZ03"/>
<organism evidence="2 3">
    <name type="scientific">Cynara cardunculus var. scolymus</name>
    <name type="common">Globe artichoke</name>
    <name type="synonym">Cynara scolymus</name>
    <dbReference type="NCBI Taxonomy" id="59895"/>
    <lineage>
        <taxon>Eukaryota</taxon>
        <taxon>Viridiplantae</taxon>
        <taxon>Streptophyta</taxon>
        <taxon>Embryophyta</taxon>
        <taxon>Tracheophyta</taxon>
        <taxon>Spermatophyta</taxon>
        <taxon>Magnoliopsida</taxon>
        <taxon>eudicotyledons</taxon>
        <taxon>Gunneridae</taxon>
        <taxon>Pentapetalae</taxon>
        <taxon>asterids</taxon>
        <taxon>campanulids</taxon>
        <taxon>Asterales</taxon>
        <taxon>Asteraceae</taxon>
        <taxon>Carduoideae</taxon>
        <taxon>Cardueae</taxon>
        <taxon>Carduinae</taxon>
        <taxon>Cynara</taxon>
    </lineage>
</organism>
<dbReference type="InterPro" id="IPR037912">
    <property type="entry name" value="MCRS1"/>
</dbReference>
<dbReference type="PANTHER" id="PTHR13233:SF0">
    <property type="entry name" value="MICROSPHERULE PROTEIN 1"/>
    <property type="match status" value="1"/>
</dbReference>
<proteinExistence type="predicted"/>
<dbReference type="GO" id="GO:0045944">
    <property type="term" value="P:positive regulation of transcription by RNA polymerase II"/>
    <property type="evidence" value="ECO:0007669"/>
    <property type="project" value="TreeGrafter"/>
</dbReference>
<comment type="caution">
    <text evidence="2">The sequence shown here is derived from an EMBL/GenBank/DDBJ whole genome shotgun (WGS) entry which is preliminary data.</text>
</comment>
<evidence type="ECO:0000313" key="2">
    <source>
        <dbReference type="EMBL" id="KVH99309.1"/>
    </source>
</evidence>
<accession>A0A118JZ03</accession>
<dbReference type="GO" id="GO:0031011">
    <property type="term" value="C:Ino80 complex"/>
    <property type="evidence" value="ECO:0007669"/>
    <property type="project" value="InterPro"/>
</dbReference>
<dbReference type="GO" id="GO:0002151">
    <property type="term" value="F:G-quadruplex RNA binding"/>
    <property type="evidence" value="ECO:0007669"/>
    <property type="project" value="InterPro"/>
</dbReference>
<dbReference type="OMA" id="GIESSCH"/>
<dbReference type="PROSITE" id="PS50006">
    <property type="entry name" value="FHA_DOMAIN"/>
    <property type="match status" value="1"/>
</dbReference>
<dbReference type="Pfam" id="PF00498">
    <property type="entry name" value="FHA"/>
    <property type="match status" value="1"/>
</dbReference>
<dbReference type="Gramene" id="KVH99309">
    <property type="protein sequence ID" value="KVH99309"/>
    <property type="gene ID" value="Ccrd_022460"/>
</dbReference>
<evidence type="ECO:0000259" key="1">
    <source>
        <dbReference type="PROSITE" id="PS50006"/>
    </source>
</evidence>
<dbReference type="Gene3D" id="2.60.200.20">
    <property type="match status" value="1"/>
</dbReference>
<dbReference type="CDD" id="cd22687">
    <property type="entry name" value="FHA_MCRS1"/>
    <property type="match status" value="1"/>
</dbReference>
<dbReference type="SUPFAM" id="SSF49879">
    <property type="entry name" value="SMAD/FHA domain"/>
    <property type="match status" value="1"/>
</dbReference>
<dbReference type="PANTHER" id="PTHR13233">
    <property type="entry name" value="MICROSPHERULE PROTEIN 1"/>
    <property type="match status" value="1"/>
</dbReference>
<keyword evidence="3" id="KW-1185">Reference proteome</keyword>
<dbReference type="InterPro" id="IPR025999">
    <property type="entry name" value="MCRS_N"/>
</dbReference>
<feature type="domain" description="FHA" evidence="1">
    <location>
        <begin position="858"/>
        <end position="914"/>
    </location>
</feature>
<dbReference type="Proteomes" id="UP000243975">
    <property type="component" value="Unassembled WGS sequence"/>
</dbReference>
<gene>
    <name evidence="2" type="ORF">Ccrd_022460</name>
</gene>
<reference evidence="2 3" key="1">
    <citation type="journal article" date="2016" name="Sci. Rep.">
        <title>The genome sequence of the outbreeding globe artichoke constructed de novo incorporating a phase-aware low-pass sequencing strategy of F1 progeny.</title>
        <authorList>
            <person name="Scaglione D."/>
            <person name="Reyes-Chin-Wo S."/>
            <person name="Acquadro A."/>
            <person name="Froenicke L."/>
            <person name="Portis E."/>
            <person name="Beitel C."/>
            <person name="Tirone M."/>
            <person name="Mauro R."/>
            <person name="Lo Monaco A."/>
            <person name="Mauromicale G."/>
            <person name="Faccioli P."/>
            <person name="Cattivelli L."/>
            <person name="Rieseberg L."/>
            <person name="Michelmore R."/>
            <person name="Lanteri S."/>
        </authorList>
    </citation>
    <scope>NUCLEOTIDE SEQUENCE [LARGE SCALE GENOMIC DNA]</scope>
    <source>
        <strain evidence="2">2C</strain>
    </source>
</reference>
<dbReference type="GO" id="GO:0071339">
    <property type="term" value="C:MLL1 complex"/>
    <property type="evidence" value="ECO:0007669"/>
    <property type="project" value="InterPro"/>
</dbReference>
<protein>
    <submittedName>
        <fullName evidence="2">Forkhead-associated (FHA) domain-containing protein</fullName>
    </submittedName>
</protein>
<dbReference type="SMART" id="SM00240">
    <property type="entry name" value="FHA"/>
    <property type="match status" value="1"/>
</dbReference>
<dbReference type="InterPro" id="IPR008984">
    <property type="entry name" value="SMAD_FHA_dom_sf"/>
</dbReference>
<dbReference type="InterPro" id="IPR000253">
    <property type="entry name" value="FHA_dom"/>
</dbReference>
<dbReference type="EMBL" id="LEKV01003621">
    <property type="protein sequence ID" value="KVH99309.1"/>
    <property type="molecule type" value="Genomic_DNA"/>
</dbReference>
<name>A0A118JZ03_CYNCS</name>
<sequence>MGALAADFSWTREDEFKLKKAAEAGVSMESLARGVVQFSKRFTIQELQDRWHAILYDPVVAAEASARILEFEQSASARISKSAQLDNIEEDISVSGKRKAESVRQLFYAMRKRMRDHPSNSLDVSFPNTTVNSNGNGNEEHPPAADFVVGEIVQDNQAAGFSTYEAAGHADFSLDVNHHTLHCEHQNCIGDNSYIELHDRGTLVAHTNQDNISLLENDASIEESDEFKEIYDLLEDEGTELPGMIDQPHIDKLNEYPVIRGEGNLHSPNPDCQAAIQNPGPSSMLQKMAVWNTEDPCSSTSPSIHVKEDQRSVARTSDFPGDVYSGVAKLEKQMCGETTTAVTSASSYLMEISNTLFDLAMEDDDLPLMDADGNVIDKSYIDGLSSLLLDSPKADARRDIIVSTMPVVDEFIDNHYAACFGQFGNKNQPQGGHQEAKSLECLLLPSASGMNSKSQNSVIICTLNTEDPEIPSNDDVFLLPLVPFTSPYVMQMDIFQPPPHSTSKSIKDSAVGWKRDFRVPKQIIPKENRYEQSQFPSPIIGSQLRSEILGDNRLKQDLSSSDGQHVLHGKPSLPCEDRSQVRPAIICRSDLFPASEKASATKSEQEMHHCNPVSTLLENKTDGSDIFANSPKLNAVVGNHDMHANATVQKEEILHAEIASTEHTNPILVVRPSPTDEALPSLSDDDIPNFSDVEAMVIVILDEDLSPSEQNLYVNGIESSCHLQSMLLYLFAMPLTSIDVVLRPEDRELIIETLDYPDTYSGNGSCIFVARSYRQETYVFDPLQFILPHSCLKLNHKDLTTLFRKYLALKYENADTHKMIIRWEQAAEALLKRDMTSRGAFAILQGWHMTYYVKKPEVLVGRATEDVHVDIDLGRDGHNSRVSRRQAIIHMDQEGSFYLKNLGKYSVFVNSVELATNQSASLTSSCLIEIRGMPFLFETNEACIKQYVDSIRTKPIWRTRRDEV</sequence>
<dbReference type="GO" id="GO:0044545">
    <property type="term" value="C:NSL complex"/>
    <property type="evidence" value="ECO:0007669"/>
    <property type="project" value="TreeGrafter"/>
</dbReference>
<evidence type="ECO:0000313" key="3">
    <source>
        <dbReference type="Proteomes" id="UP000243975"/>
    </source>
</evidence>
<dbReference type="AlphaFoldDB" id="A0A118JZ03"/>